<keyword evidence="3" id="KW-1185">Reference proteome</keyword>
<dbReference type="EMBL" id="CP002839">
    <property type="protein sequence ID" value="AEH37049.1"/>
    <property type="molecule type" value="Genomic_DNA"/>
</dbReference>
<keyword evidence="1" id="KW-0812">Transmembrane</keyword>
<dbReference type="HOGENOM" id="CLU_3147929_0_0_2"/>
<sequence length="48" mass="5520">MSTYLYWESEFPFPIISLITFAYLIQMESGKKAVGTGLYIISALLILW</sequence>
<evidence type="ECO:0000256" key="1">
    <source>
        <dbReference type="SAM" id="Phobius"/>
    </source>
</evidence>
<keyword evidence="1" id="KW-0472">Membrane</keyword>
<feature type="transmembrane region" description="Helical" evidence="1">
    <location>
        <begin position="6"/>
        <end position="25"/>
    </location>
</feature>
<organism evidence="2 3">
    <name type="scientific">Halopiger xanaduensis (strain DSM 18323 / JCM 14033 / SH-6)</name>
    <dbReference type="NCBI Taxonomy" id="797210"/>
    <lineage>
        <taxon>Archaea</taxon>
        <taxon>Methanobacteriati</taxon>
        <taxon>Methanobacteriota</taxon>
        <taxon>Stenosarchaea group</taxon>
        <taxon>Halobacteria</taxon>
        <taxon>Halobacteriales</taxon>
        <taxon>Natrialbaceae</taxon>
        <taxon>Halopiger</taxon>
    </lineage>
</organism>
<name>F8DAV4_HALXS</name>
<protein>
    <submittedName>
        <fullName evidence="2">Uncharacterized protein</fullName>
    </submittedName>
</protein>
<gene>
    <name evidence="2" type="ordered locus">Halxa_2430</name>
</gene>
<reference evidence="2 3" key="1">
    <citation type="journal article" date="2012" name="Stand. Genomic Sci.">
        <title>Complete genome sequence of Halopiger xanaduensis type strain (SH-6(T)).</title>
        <authorList>
            <person name="Anderson I."/>
            <person name="Tindall B.J."/>
            <person name="Rohde M."/>
            <person name="Lucas S."/>
            <person name="Han J."/>
            <person name="Lapidus A."/>
            <person name="Cheng J.F."/>
            <person name="Goodwin L."/>
            <person name="Pitluck S."/>
            <person name="Peters L."/>
            <person name="Pati A."/>
            <person name="Mikhailova N."/>
            <person name="Pagani I."/>
            <person name="Teshima H."/>
            <person name="Han C."/>
            <person name="Tapia R."/>
            <person name="Land M."/>
            <person name="Woyke T."/>
            <person name="Klenk H.P."/>
            <person name="Kyrpides N."/>
            <person name="Ivanova N."/>
        </authorList>
    </citation>
    <scope>NUCLEOTIDE SEQUENCE [LARGE SCALE GENOMIC DNA]</scope>
    <source>
        <strain evidence="3">DSM 18323 / JCM 14033 / SH-6</strain>
    </source>
</reference>
<dbReference type="KEGG" id="hxa:Halxa_2430"/>
<dbReference type="Proteomes" id="UP000006794">
    <property type="component" value="Chromosome"/>
</dbReference>
<accession>F8DAV4</accession>
<keyword evidence="1" id="KW-1133">Transmembrane helix</keyword>
<evidence type="ECO:0000313" key="3">
    <source>
        <dbReference type="Proteomes" id="UP000006794"/>
    </source>
</evidence>
<proteinExistence type="predicted"/>
<dbReference type="AlphaFoldDB" id="F8DAV4"/>
<evidence type="ECO:0000313" key="2">
    <source>
        <dbReference type="EMBL" id="AEH37049.1"/>
    </source>
</evidence>